<proteinExistence type="predicted"/>
<dbReference type="AlphaFoldDB" id="A0A511YEQ2"/>
<comment type="caution">
    <text evidence="2">The sequence shown here is derived from an EMBL/GenBank/DDBJ whole genome shotgun (WGS) entry which is preliminary data.</text>
</comment>
<dbReference type="SUPFAM" id="SSF56300">
    <property type="entry name" value="Metallo-dependent phosphatases"/>
    <property type="match status" value="1"/>
</dbReference>
<dbReference type="Gene3D" id="3.60.21.10">
    <property type="match status" value="1"/>
</dbReference>
<dbReference type="InterPro" id="IPR004843">
    <property type="entry name" value="Calcineurin-like_PHP"/>
</dbReference>
<dbReference type="GO" id="GO:0016787">
    <property type="term" value="F:hydrolase activity"/>
    <property type="evidence" value="ECO:0007669"/>
    <property type="project" value="InterPro"/>
</dbReference>
<dbReference type="Proteomes" id="UP000321150">
    <property type="component" value="Unassembled WGS sequence"/>
</dbReference>
<organism evidence="2 3">
    <name type="scientific">Chryseobacterium lathyri</name>
    <dbReference type="NCBI Taxonomy" id="395933"/>
    <lineage>
        <taxon>Bacteria</taxon>
        <taxon>Pseudomonadati</taxon>
        <taxon>Bacteroidota</taxon>
        <taxon>Flavobacteriia</taxon>
        <taxon>Flavobacteriales</taxon>
        <taxon>Weeksellaceae</taxon>
        <taxon>Chryseobacterium group</taxon>
        <taxon>Chryseobacterium</taxon>
    </lineage>
</organism>
<sequence length="249" mass="29367">MLNWIITDLHEDIHSLKMFFEMHSSCNRASKVYSLGDNIGFSSFYEKYESRRDANSCIEMLLNNDIKTVKGNHELNFLKIIPKIPFFIYPEKQYIANEKIISDNIWSYQDEFVTNLHLHNFPFINNSDDIIIDNNILYSHFLYPDFNGNLVLNKTRIDQLLPVHFLFMEVNKIKISFVGHTHIDYPLIVSSTKRKIKLNDREFFFLDPKENYIIFCPPLNSYFSDTSKFLSYCDDTGILTFYSLGCKEA</sequence>
<protein>
    <recommendedName>
        <fullName evidence="1">Calcineurin-like phosphoesterase domain-containing protein</fullName>
    </recommendedName>
</protein>
<feature type="domain" description="Calcineurin-like phosphoesterase" evidence="1">
    <location>
        <begin position="4"/>
        <end position="183"/>
    </location>
</feature>
<dbReference type="EMBL" id="BJYI01000018">
    <property type="protein sequence ID" value="GEN73674.1"/>
    <property type="molecule type" value="Genomic_DNA"/>
</dbReference>
<evidence type="ECO:0000259" key="1">
    <source>
        <dbReference type="Pfam" id="PF00149"/>
    </source>
</evidence>
<evidence type="ECO:0000313" key="3">
    <source>
        <dbReference type="Proteomes" id="UP000321150"/>
    </source>
</evidence>
<gene>
    <name evidence="2" type="ORF">CLA01_37460</name>
</gene>
<name>A0A511YEQ2_9FLAO</name>
<accession>A0A511YEQ2</accession>
<evidence type="ECO:0000313" key="2">
    <source>
        <dbReference type="EMBL" id="GEN73674.1"/>
    </source>
</evidence>
<dbReference type="Pfam" id="PF00149">
    <property type="entry name" value="Metallophos"/>
    <property type="match status" value="1"/>
</dbReference>
<dbReference type="InterPro" id="IPR029052">
    <property type="entry name" value="Metallo-depent_PP-like"/>
</dbReference>
<dbReference type="RefSeq" id="WP_111960902.1">
    <property type="nucleotide sequence ID" value="NZ_BJYI01000018.1"/>
</dbReference>
<reference evidence="2 3" key="1">
    <citation type="submission" date="2019-07" db="EMBL/GenBank/DDBJ databases">
        <title>Whole genome shotgun sequence of Chryseobacterium lathyri NBRC 105250.</title>
        <authorList>
            <person name="Hosoyama A."/>
            <person name="Uohara A."/>
            <person name="Ohji S."/>
            <person name="Ichikawa N."/>
        </authorList>
    </citation>
    <scope>NUCLEOTIDE SEQUENCE [LARGE SCALE GENOMIC DNA]</scope>
    <source>
        <strain evidence="2 3">NBRC 105250</strain>
    </source>
</reference>